<feature type="compositionally biased region" description="Basic and acidic residues" evidence="1">
    <location>
        <begin position="32"/>
        <end position="42"/>
    </location>
</feature>
<protein>
    <submittedName>
        <fullName evidence="2">Uncharacterized protein</fullName>
    </submittedName>
</protein>
<evidence type="ECO:0000313" key="3">
    <source>
        <dbReference type="Proteomes" id="UP000310108"/>
    </source>
</evidence>
<dbReference type="OrthoDB" id="5242358at2759"/>
<comment type="caution">
    <text evidence="2">The sequence shown here is derived from an EMBL/GenBank/DDBJ whole genome shotgun (WGS) entry which is preliminary data.</text>
</comment>
<accession>A0A4V6DHS4</accession>
<keyword evidence="3" id="KW-1185">Reference proteome</keyword>
<sequence>MLTMTSSPAESGRREMNSDPGGVGPEQTGPDEGPRHSPRQSDDGPTQSGRECSVCRKQGSWTAGHTADERCEAGERPKAGKHTKDKGKCAAYREPLSASGDANPSSSNDHDSDQDLSPCLDGIAIKERLHPAEADDEEDAVHQPASSFATSFFHDTYVDGDGPVCDRYASGAFQGIVPDTSATGFSTAGHSQVTALQRIQPAEVRPNRRVLVRFGQDQPVESRSVVIVDTPFGPIRFHVVPVNTPFILCLTDMDRLGIYFNNIDNVLCQGSITVPVARKWGHPWMLLGPVETISTDGKPHDGRQATPALQASAQNWFYNAC</sequence>
<dbReference type="AlphaFoldDB" id="A0A4V6DHS4"/>
<proteinExistence type="predicted"/>
<reference evidence="2 3" key="1">
    <citation type="journal article" date="2019" name="PLoS ONE">
        <title>Comparative genome analysis indicates high evolutionary potential of pathogenicity genes in Colletotrichum tanaceti.</title>
        <authorList>
            <person name="Lelwala R.V."/>
            <person name="Korhonen P.K."/>
            <person name="Young N.D."/>
            <person name="Scott J.B."/>
            <person name="Ades P.A."/>
            <person name="Gasser R.B."/>
            <person name="Taylor P.W.J."/>
        </authorList>
    </citation>
    <scope>NUCLEOTIDE SEQUENCE [LARGE SCALE GENOMIC DNA]</scope>
    <source>
        <strain evidence="2">BRIP57314</strain>
    </source>
</reference>
<dbReference type="Proteomes" id="UP000310108">
    <property type="component" value="Unassembled WGS sequence"/>
</dbReference>
<gene>
    <name evidence="2" type="ORF">CTA1_11512</name>
</gene>
<dbReference type="EMBL" id="PJEX01000037">
    <property type="protein sequence ID" value="TKW57716.1"/>
    <property type="molecule type" value="Genomic_DNA"/>
</dbReference>
<dbReference type="STRING" id="1306861.A0A4V6DHS4"/>
<name>A0A4V6DHS4_9PEZI</name>
<organism evidence="2 3">
    <name type="scientific">Colletotrichum tanaceti</name>
    <dbReference type="NCBI Taxonomy" id="1306861"/>
    <lineage>
        <taxon>Eukaryota</taxon>
        <taxon>Fungi</taxon>
        <taxon>Dikarya</taxon>
        <taxon>Ascomycota</taxon>
        <taxon>Pezizomycotina</taxon>
        <taxon>Sordariomycetes</taxon>
        <taxon>Hypocreomycetidae</taxon>
        <taxon>Glomerellales</taxon>
        <taxon>Glomerellaceae</taxon>
        <taxon>Colletotrichum</taxon>
        <taxon>Colletotrichum destructivum species complex</taxon>
    </lineage>
</organism>
<evidence type="ECO:0000313" key="2">
    <source>
        <dbReference type="EMBL" id="TKW57716.1"/>
    </source>
</evidence>
<feature type="region of interest" description="Disordered" evidence="1">
    <location>
        <begin position="1"/>
        <end position="118"/>
    </location>
</feature>
<evidence type="ECO:0000256" key="1">
    <source>
        <dbReference type="SAM" id="MobiDB-lite"/>
    </source>
</evidence>
<feature type="compositionally biased region" description="Basic and acidic residues" evidence="1">
    <location>
        <begin position="66"/>
        <end position="78"/>
    </location>
</feature>